<accession>A0A0K0F036</accession>
<dbReference type="AlphaFoldDB" id="A0A0K0F036"/>
<feature type="transmembrane region" description="Helical" evidence="1">
    <location>
        <begin position="144"/>
        <end position="168"/>
    </location>
</feature>
<feature type="signal peptide" evidence="2">
    <location>
        <begin position="1"/>
        <end position="23"/>
    </location>
</feature>
<keyword evidence="3" id="KW-1185">Reference proteome</keyword>
<reference evidence="4" key="2">
    <citation type="submission" date="2015-08" db="UniProtKB">
        <authorList>
            <consortium name="WormBaseParasite"/>
        </authorList>
    </citation>
    <scope>IDENTIFICATION</scope>
</reference>
<feature type="chain" id="PRO_5005328923" evidence="2">
    <location>
        <begin position="24"/>
        <end position="216"/>
    </location>
</feature>
<dbReference type="WBParaSite" id="SVE_0214800.1">
    <property type="protein sequence ID" value="SVE_0214800.1"/>
    <property type="gene ID" value="SVE_0214800"/>
</dbReference>
<name>A0A0K0F036_STRVS</name>
<evidence type="ECO:0000256" key="2">
    <source>
        <dbReference type="SAM" id="SignalP"/>
    </source>
</evidence>
<sequence length="216" mass="24847">MTRPSNFFVLSIILILTVNCILPQRTTTTKDPVKERKKLYEKNLKNAPSKMFKAIVNIVIMVYRGTFSIAFKMQENFISGWNCLKEAFRMITGTIVEEEDEEGTQSNSPSNTGDKKTYAKKIINEILNTIKAYIGEDAPLIKIAVLHGIGITMFYLLTISFIIFRSVFFKTYSLQSSRRKKELNSRNLKENFIPANLADHKKAYHFDENRDSTILN</sequence>
<keyword evidence="2" id="KW-0732">Signal</keyword>
<proteinExistence type="predicted"/>
<evidence type="ECO:0000313" key="4">
    <source>
        <dbReference type="WBParaSite" id="SVE_0214800.1"/>
    </source>
</evidence>
<organism evidence="3 4">
    <name type="scientific">Strongyloides venezuelensis</name>
    <name type="common">Threadworm</name>
    <dbReference type="NCBI Taxonomy" id="75913"/>
    <lineage>
        <taxon>Eukaryota</taxon>
        <taxon>Metazoa</taxon>
        <taxon>Ecdysozoa</taxon>
        <taxon>Nematoda</taxon>
        <taxon>Chromadorea</taxon>
        <taxon>Rhabditida</taxon>
        <taxon>Tylenchina</taxon>
        <taxon>Panagrolaimomorpha</taxon>
        <taxon>Strongyloidoidea</taxon>
        <taxon>Strongyloididae</taxon>
        <taxon>Strongyloides</taxon>
    </lineage>
</organism>
<protein>
    <submittedName>
        <fullName evidence="4">PIR protein</fullName>
    </submittedName>
</protein>
<evidence type="ECO:0000313" key="3">
    <source>
        <dbReference type="Proteomes" id="UP000035680"/>
    </source>
</evidence>
<keyword evidence="1" id="KW-0812">Transmembrane</keyword>
<keyword evidence="1" id="KW-0472">Membrane</keyword>
<evidence type="ECO:0000256" key="1">
    <source>
        <dbReference type="SAM" id="Phobius"/>
    </source>
</evidence>
<dbReference type="Proteomes" id="UP000035680">
    <property type="component" value="Unassembled WGS sequence"/>
</dbReference>
<keyword evidence="1" id="KW-1133">Transmembrane helix</keyword>
<reference evidence="3" key="1">
    <citation type="submission" date="2014-07" db="EMBL/GenBank/DDBJ databases">
        <authorList>
            <person name="Martin A.A"/>
            <person name="De Silva N."/>
        </authorList>
    </citation>
    <scope>NUCLEOTIDE SEQUENCE</scope>
</reference>